<comment type="caution">
    <text evidence="1">The sequence shown here is derived from an EMBL/GenBank/DDBJ whole genome shotgun (WGS) entry which is preliminary data.</text>
</comment>
<dbReference type="SUPFAM" id="SSF117070">
    <property type="entry name" value="LEA14-like"/>
    <property type="match status" value="1"/>
</dbReference>
<sequence length="231" mass="26139">MVEQEQEQEQVKPSAPMAFRAHSSYDDEALSLELRSRRRRRRRRYIHCCGSIAALFLILATVALALLFTVFRIQDPMVRLNSITIQRLQISTKGILKTDVNVTLLADVSVKNPNSATFKFDNGTTVIYYGGRVVGEGTHSRGEAKPRRTLRRNVTVEIDAGKFVADPSFVIDIMDSKELNVSSYTRISGRINIMKIIKRNVLVKFNCSTTFRLAPSAGGFHQEKCRPELEF</sequence>
<dbReference type="EMBL" id="JBBPBN010000667">
    <property type="protein sequence ID" value="KAK8483355.1"/>
    <property type="molecule type" value="Genomic_DNA"/>
</dbReference>
<keyword evidence="2" id="KW-1185">Reference proteome</keyword>
<dbReference type="InterPro" id="IPR004864">
    <property type="entry name" value="LEA_2"/>
</dbReference>
<dbReference type="InterPro" id="IPR044839">
    <property type="entry name" value="NDR1-like"/>
</dbReference>
<dbReference type="PANTHER" id="PTHR31234">
    <property type="entry name" value="LATE EMBRYOGENESIS ABUNDANT (LEA) HYDROXYPROLINE-RICH GLYCOPROTEIN FAMILY"/>
    <property type="match status" value="1"/>
</dbReference>
<accession>A0ABR1ZRP2</accession>
<protein>
    <submittedName>
        <fullName evidence="1">Uncharacterized protein</fullName>
    </submittedName>
</protein>
<dbReference type="Proteomes" id="UP001396334">
    <property type="component" value="Unassembled WGS sequence"/>
</dbReference>
<evidence type="ECO:0000313" key="1">
    <source>
        <dbReference type="EMBL" id="KAK8483355.1"/>
    </source>
</evidence>
<dbReference type="PANTHER" id="PTHR31234:SF65">
    <property type="entry name" value="LATE EMBRYOGENESIS ABUNDANT PROTEIN, LEA_2 SUBGROUP"/>
    <property type="match status" value="1"/>
</dbReference>
<reference evidence="1 2" key="1">
    <citation type="journal article" date="2024" name="G3 (Bethesda)">
        <title>Genome assembly of Hibiscus sabdariffa L. provides insights into metabolisms of medicinal natural products.</title>
        <authorList>
            <person name="Kim T."/>
        </authorList>
    </citation>
    <scope>NUCLEOTIDE SEQUENCE [LARGE SCALE GENOMIC DNA]</scope>
    <source>
        <strain evidence="1">TK-2024</strain>
        <tissue evidence="1">Old leaves</tissue>
    </source>
</reference>
<dbReference type="Pfam" id="PF03168">
    <property type="entry name" value="LEA_2"/>
    <property type="match status" value="1"/>
</dbReference>
<proteinExistence type="predicted"/>
<organism evidence="1 2">
    <name type="scientific">Hibiscus sabdariffa</name>
    <name type="common">roselle</name>
    <dbReference type="NCBI Taxonomy" id="183260"/>
    <lineage>
        <taxon>Eukaryota</taxon>
        <taxon>Viridiplantae</taxon>
        <taxon>Streptophyta</taxon>
        <taxon>Embryophyta</taxon>
        <taxon>Tracheophyta</taxon>
        <taxon>Spermatophyta</taxon>
        <taxon>Magnoliopsida</taxon>
        <taxon>eudicotyledons</taxon>
        <taxon>Gunneridae</taxon>
        <taxon>Pentapetalae</taxon>
        <taxon>rosids</taxon>
        <taxon>malvids</taxon>
        <taxon>Malvales</taxon>
        <taxon>Malvaceae</taxon>
        <taxon>Malvoideae</taxon>
        <taxon>Hibiscus</taxon>
    </lineage>
</organism>
<dbReference type="Gene3D" id="2.60.40.1820">
    <property type="match status" value="1"/>
</dbReference>
<gene>
    <name evidence="1" type="ORF">V6N11_030893</name>
</gene>
<name>A0ABR1ZRP2_9ROSI</name>
<evidence type="ECO:0000313" key="2">
    <source>
        <dbReference type="Proteomes" id="UP001396334"/>
    </source>
</evidence>